<dbReference type="Pfam" id="PF21170">
    <property type="entry name" value="FAN1_TPR"/>
    <property type="match status" value="1"/>
</dbReference>
<dbReference type="PANTHER" id="PTHR15749:SF4">
    <property type="entry name" value="FANCONI-ASSOCIATED NUCLEASE 1"/>
    <property type="match status" value="1"/>
</dbReference>
<dbReference type="SMART" id="SM00990">
    <property type="entry name" value="VRR_NUC"/>
    <property type="match status" value="1"/>
</dbReference>
<sequence length="982" mass="113033">MSQPKITIFYKTHKLNVTPIVQIKKPQNSSDCTQNKLNDENVINLVSSDEDILSDDSDKTVIIASKPLTVPLNSESLQSVSNMASNTPQNVKQSISELNDSLFDIQEHEASLTGSSDLTLTNPKTPESPLKYSNNKITTPTSSPKKKRFYSPTKKRNINEYTPNKRKNLASMFEYESDIDSSPSQISDTNDEFRGLDAKTKFLLDIINACLNDDSLKNLLDDEAQAVLVTCSSLPVHSLRTVCRLYWRRDGWYRKNKIVEIIKNGSNKVDDVLIEQILKNLIEQQFLKQVAGWTGEVPIEYEREIATSAVALHPVSESSDNSLILCLIPIPYHYFPFEEAINALVTLRVSVGSGDYLLSDGTAACLPLEYAIKKNLIDFRMGECAGPCYKLSEKCQNVLYRLYLLSYLGIDYSIIRDKKLEFMLLNVIAQRETFPMDSEVEMDNAGIVFENRPHFERKVAVTFLVDKTVFAFFGACSPNAVLCFESKNEVENHCSRKIKWHSTSDFHSTPQHNGLAERMNRTLVEKARCMLFHANLPKKLWAEAESNHRLTLLFFRFSQIRGYVHFHMRSNQNCISDSAEILAVAVYKNVLRNKKIALAIRRYKSMPIWLRRYTPGYMFVKIFCDGLVYLKKGKNVSQCELAVDIITSLLNQNLFRQNKRAQWYDEKALILHAYLHKSNEAAQVLLEGLSSNLNDEEKDIIRRRAKYLTTLKCVNLDVNVKKLLLAHAHMETALESSFPARHLYKQPMENQRREKILYENRLHNKRIFQSVEQYALNDYIKTGEFTHGSHWEGKIVVTLFTLIFWDIIYSTPPGVRGVFLSRYQRLPLDMYTEAFYTNRKAMIDKRLEMIEHRSMDTMLELLEFNWNSRPGNEVSCVDRSLGWQNLAAVVSCLGSKGVYVLCRRLARQYHYAHSGFPDLTLWNIHTKKIKFVEVKSDSDSPSMKQIQWMQYLIANGIDTEFCYVGRNTHKRSRQNSRATNKS</sequence>
<gene>
    <name evidence="11" type="ORF">EVAR_21913_1</name>
</gene>
<keyword evidence="4 8" id="KW-0479">Metal-binding</keyword>
<evidence type="ECO:0000256" key="1">
    <source>
        <dbReference type="ARBA" id="ARBA00000983"/>
    </source>
</evidence>
<comment type="caution">
    <text evidence="11">The sequence shown here is derived from an EMBL/GenBank/DDBJ whole genome shotgun (WGS) entry which is preliminary data.</text>
</comment>
<accession>A0A4C1XF34</accession>
<dbReference type="STRING" id="151549.A0A4C1XF34"/>
<feature type="domain" description="VRR-NUC" evidence="10">
    <location>
        <begin position="855"/>
        <end position="966"/>
    </location>
</feature>
<dbReference type="GO" id="GO:0008409">
    <property type="term" value="F:5'-3' exonuclease activity"/>
    <property type="evidence" value="ECO:0007669"/>
    <property type="project" value="TreeGrafter"/>
</dbReference>
<organism evidence="11 12">
    <name type="scientific">Eumeta variegata</name>
    <name type="common">Bagworm moth</name>
    <name type="synonym">Eumeta japonica</name>
    <dbReference type="NCBI Taxonomy" id="151549"/>
    <lineage>
        <taxon>Eukaryota</taxon>
        <taxon>Metazoa</taxon>
        <taxon>Ecdysozoa</taxon>
        <taxon>Arthropoda</taxon>
        <taxon>Hexapoda</taxon>
        <taxon>Insecta</taxon>
        <taxon>Pterygota</taxon>
        <taxon>Neoptera</taxon>
        <taxon>Endopterygota</taxon>
        <taxon>Lepidoptera</taxon>
        <taxon>Glossata</taxon>
        <taxon>Ditrysia</taxon>
        <taxon>Tineoidea</taxon>
        <taxon>Psychidae</taxon>
        <taxon>Oiketicinae</taxon>
        <taxon>Eumeta</taxon>
    </lineage>
</organism>
<feature type="compositionally biased region" description="Polar residues" evidence="9">
    <location>
        <begin position="113"/>
        <end position="137"/>
    </location>
</feature>
<evidence type="ECO:0000256" key="7">
    <source>
        <dbReference type="ARBA" id="ARBA00023211"/>
    </source>
</evidence>
<comment type="function">
    <text evidence="8">Nuclease required for the repair of DNA interstrand cross-links (ICL). Acts as a 5'-3' exonuclease that anchors at a cut end of DNA and cleaves DNA successively at every third nucleotide, allowing to excise an ICL from one strand through flanking incisions.</text>
</comment>
<evidence type="ECO:0000256" key="5">
    <source>
        <dbReference type="ARBA" id="ARBA00022801"/>
    </source>
</evidence>
<dbReference type="GO" id="GO:0017108">
    <property type="term" value="F:5'-flap endonuclease activity"/>
    <property type="evidence" value="ECO:0007669"/>
    <property type="project" value="TreeGrafter"/>
</dbReference>
<keyword evidence="12" id="KW-1185">Reference proteome</keyword>
<evidence type="ECO:0000256" key="6">
    <source>
        <dbReference type="ARBA" id="ARBA00022842"/>
    </source>
</evidence>
<dbReference type="Gene3D" id="3.30.420.10">
    <property type="entry name" value="Ribonuclease H-like superfamily/Ribonuclease H"/>
    <property type="match status" value="1"/>
</dbReference>
<evidence type="ECO:0000256" key="8">
    <source>
        <dbReference type="RuleBase" id="RU365033"/>
    </source>
</evidence>
<keyword evidence="6 8" id="KW-0460">Magnesium</keyword>
<keyword evidence="8" id="KW-0234">DNA repair</keyword>
<name>A0A4C1XF34_EUMVA</name>
<dbReference type="OrthoDB" id="76364at2759"/>
<dbReference type="PANTHER" id="PTHR15749">
    <property type="entry name" value="FANCONI-ASSOCIATED NUCLEASE 1"/>
    <property type="match status" value="1"/>
</dbReference>
<evidence type="ECO:0000256" key="4">
    <source>
        <dbReference type="ARBA" id="ARBA00022723"/>
    </source>
</evidence>
<keyword evidence="3 8" id="KW-0540">Nuclease</keyword>
<dbReference type="AlphaFoldDB" id="A0A4C1XF34"/>
<proteinExistence type="inferred from homology"/>
<comment type="similarity">
    <text evidence="2 8">Belongs to the FAN1 family.</text>
</comment>
<evidence type="ECO:0000313" key="12">
    <source>
        <dbReference type="Proteomes" id="UP000299102"/>
    </source>
</evidence>
<dbReference type="InterPro" id="IPR036397">
    <property type="entry name" value="RNaseH_sf"/>
</dbReference>
<dbReference type="GO" id="GO:0036297">
    <property type="term" value="P:interstrand cross-link repair"/>
    <property type="evidence" value="ECO:0007669"/>
    <property type="project" value="InterPro"/>
</dbReference>
<reference evidence="11 12" key="1">
    <citation type="journal article" date="2019" name="Commun. Biol.">
        <title>The bagworm genome reveals a unique fibroin gene that provides high tensile strength.</title>
        <authorList>
            <person name="Kono N."/>
            <person name="Nakamura H."/>
            <person name="Ohtoshi R."/>
            <person name="Tomita M."/>
            <person name="Numata K."/>
            <person name="Arakawa K."/>
        </authorList>
    </citation>
    <scope>NUCLEOTIDE SEQUENCE [LARGE SCALE GENOMIC DNA]</scope>
</reference>
<dbReference type="InterPro" id="IPR012337">
    <property type="entry name" value="RNaseH-like_sf"/>
</dbReference>
<dbReference type="GO" id="GO:0005634">
    <property type="term" value="C:nucleus"/>
    <property type="evidence" value="ECO:0007669"/>
    <property type="project" value="UniProtKB-SubCell"/>
</dbReference>
<keyword evidence="7 8" id="KW-0464">Manganese</keyword>
<dbReference type="GO" id="GO:0046872">
    <property type="term" value="F:metal ion binding"/>
    <property type="evidence" value="ECO:0007669"/>
    <property type="project" value="UniProtKB-KW"/>
</dbReference>
<dbReference type="SUPFAM" id="SSF53098">
    <property type="entry name" value="Ribonuclease H-like"/>
    <property type="match status" value="1"/>
</dbReference>
<dbReference type="Pfam" id="PF08774">
    <property type="entry name" value="VRR_NUC"/>
    <property type="match status" value="1"/>
</dbReference>
<dbReference type="InterPro" id="IPR014883">
    <property type="entry name" value="VRR_NUC"/>
</dbReference>
<dbReference type="EC" id="3.1.4.1" evidence="8"/>
<dbReference type="InterPro" id="IPR033315">
    <property type="entry name" value="Fan1-like"/>
</dbReference>
<dbReference type="GO" id="GO:0070336">
    <property type="term" value="F:flap-structured DNA binding"/>
    <property type="evidence" value="ECO:0007669"/>
    <property type="project" value="TreeGrafter"/>
</dbReference>
<comment type="subcellular location">
    <subcellularLocation>
        <location evidence="8">Nucleus</location>
    </subcellularLocation>
</comment>
<dbReference type="InterPro" id="IPR049132">
    <property type="entry name" value="FAN1-like_euk"/>
</dbReference>
<comment type="cofactor">
    <cofactor evidence="8">
        <name>Mg(2+)</name>
        <dbReference type="ChEBI" id="CHEBI:18420"/>
    </cofactor>
    <cofactor evidence="8">
        <name>Mn(2+)</name>
        <dbReference type="ChEBI" id="CHEBI:29035"/>
    </cofactor>
</comment>
<dbReference type="EMBL" id="BGZK01000843">
    <property type="protein sequence ID" value="GBP62541.1"/>
    <property type="molecule type" value="Genomic_DNA"/>
</dbReference>
<protein>
    <recommendedName>
        <fullName evidence="8">Fanconi-associated nuclease</fullName>
        <ecNumber evidence="8">3.1.4.1</ecNumber>
    </recommendedName>
</protein>
<feature type="compositionally biased region" description="Basic residues" evidence="9">
    <location>
        <begin position="144"/>
        <end position="156"/>
    </location>
</feature>
<evidence type="ECO:0000256" key="9">
    <source>
        <dbReference type="SAM" id="MobiDB-lite"/>
    </source>
</evidence>
<dbReference type="InterPro" id="IPR049126">
    <property type="entry name" value="FAN1-like_TPR"/>
</dbReference>
<dbReference type="Proteomes" id="UP000299102">
    <property type="component" value="Unassembled WGS sequence"/>
</dbReference>
<dbReference type="Gene3D" id="3.40.1350.10">
    <property type="match status" value="1"/>
</dbReference>
<feature type="region of interest" description="Disordered" evidence="9">
    <location>
        <begin position="113"/>
        <end position="160"/>
    </location>
</feature>
<evidence type="ECO:0000256" key="3">
    <source>
        <dbReference type="ARBA" id="ARBA00022722"/>
    </source>
</evidence>
<dbReference type="InterPro" id="IPR011856">
    <property type="entry name" value="tRNA_endonuc-like_dom_sf"/>
</dbReference>
<dbReference type="CDD" id="cd22326">
    <property type="entry name" value="FAN1-like"/>
    <property type="match status" value="1"/>
</dbReference>
<keyword evidence="8" id="KW-0227">DNA damage</keyword>
<comment type="catalytic activity">
    <reaction evidence="1 8">
        <text>Hydrolytically removes 5'-nucleotides successively from the 3'-hydroxy termini of 3'-hydroxy-terminated oligonucleotides.</text>
        <dbReference type="EC" id="3.1.4.1"/>
    </reaction>
</comment>
<keyword evidence="5 8" id="KW-0378">Hydrolase</keyword>
<dbReference type="GO" id="GO:0004528">
    <property type="term" value="F:phosphodiesterase I activity"/>
    <property type="evidence" value="ECO:0007669"/>
    <property type="project" value="UniProtKB-EC"/>
</dbReference>
<evidence type="ECO:0000313" key="11">
    <source>
        <dbReference type="EMBL" id="GBP62541.1"/>
    </source>
</evidence>
<keyword evidence="8" id="KW-0539">Nucleus</keyword>
<evidence type="ECO:0000259" key="10">
    <source>
        <dbReference type="SMART" id="SM00990"/>
    </source>
</evidence>
<evidence type="ECO:0000256" key="2">
    <source>
        <dbReference type="ARBA" id="ARBA00005533"/>
    </source>
</evidence>